<dbReference type="Proteomes" id="UP001139494">
    <property type="component" value="Unassembled WGS sequence"/>
</dbReference>
<dbReference type="EMBL" id="JAHLKM010000001">
    <property type="protein sequence ID" value="MCQ4331988.1"/>
    <property type="molecule type" value="Genomic_DNA"/>
</dbReference>
<dbReference type="RefSeq" id="WP_256027847.1">
    <property type="nucleotide sequence ID" value="NZ_JAHLKM010000001.1"/>
</dbReference>
<dbReference type="AlphaFoldDB" id="A0A9R1CNL2"/>
<comment type="caution">
    <text evidence="2">The sequence shown here is derived from an EMBL/GenBank/DDBJ whole genome shotgun (WGS) entry which is preliminary data.</text>
</comment>
<feature type="compositionally biased region" description="Acidic residues" evidence="1">
    <location>
        <begin position="145"/>
        <end position="157"/>
    </location>
</feature>
<sequence length="157" mass="16358">MHTRRHLLVAVGAAGAAATAGCTGALGGSEATGDADRVRLGELSVQNNHVDHHQVQLAVEADDEMLHLGTYDLGSDGETRTIEGVWTDDAGGYRIHARLDDGEIQSADVTEEVGSSTDCVRVLVRIDASGELAVWNGSDCGTDTDAGEGEGEDLENV</sequence>
<accession>A0A9R1CNL2</accession>
<keyword evidence="3" id="KW-1185">Reference proteome</keyword>
<proteinExistence type="predicted"/>
<dbReference type="PROSITE" id="PS51318">
    <property type="entry name" value="TAT"/>
    <property type="match status" value="1"/>
</dbReference>
<dbReference type="InterPro" id="IPR006311">
    <property type="entry name" value="TAT_signal"/>
</dbReference>
<protein>
    <recommendedName>
        <fullName evidence="4">Lipoprotein</fullName>
    </recommendedName>
</protein>
<organism evidence="2 3">
    <name type="scientific">Natronomonas aquatica</name>
    <dbReference type="NCBI Taxonomy" id="2841590"/>
    <lineage>
        <taxon>Archaea</taxon>
        <taxon>Methanobacteriati</taxon>
        <taxon>Methanobacteriota</taxon>
        <taxon>Stenosarchaea group</taxon>
        <taxon>Halobacteria</taxon>
        <taxon>Halobacteriales</taxon>
        <taxon>Natronomonadaceae</taxon>
        <taxon>Natronomonas</taxon>
    </lineage>
</organism>
<evidence type="ECO:0000256" key="1">
    <source>
        <dbReference type="SAM" id="MobiDB-lite"/>
    </source>
</evidence>
<evidence type="ECO:0008006" key="4">
    <source>
        <dbReference type="Google" id="ProtNLM"/>
    </source>
</evidence>
<reference evidence="2" key="1">
    <citation type="journal article" date="2023" name="Front. Microbiol.">
        <title>Genomic-based phylogenetic and metabolic analyses of the genus Natronomonas, and description of Natronomonas aquatica sp. nov.</title>
        <authorList>
            <person name="Garcia-Roldan A."/>
            <person name="Duran-Viseras A."/>
            <person name="de la Haba R.R."/>
            <person name="Corral P."/>
            <person name="Sanchez-Porro C."/>
            <person name="Ventosa A."/>
        </authorList>
    </citation>
    <scope>NUCLEOTIDE SEQUENCE</scope>
    <source>
        <strain evidence="2">F2-12</strain>
    </source>
</reference>
<evidence type="ECO:0000313" key="3">
    <source>
        <dbReference type="Proteomes" id="UP001139494"/>
    </source>
</evidence>
<evidence type="ECO:0000313" key="2">
    <source>
        <dbReference type="EMBL" id="MCQ4331988.1"/>
    </source>
</evidence>
<dbReference type="PROSITE" id="PS51257">
    <property type="entry name" value="PROKAR_LIPOPROTEIN"/>
    <property type="match status" value="1"/>
</dbReference>
<gene>
    <name evidence="2" type="ORF">KM295_00510</name>
</gene>
<name>A0A9R1CNL2_9EURY</name>
<feature type="region of interest" description="Disordered" evidence="1">
    <location>
        <begin position="137"/>
        <end position="157"/>
    </location>
</feature>